<dbReference type="InterPro" id="IPR050153">
    <property type="entry name" value="Metal_Ion_Import_ABC"/>
</dbReference>
<evidence type="ECO:0000256" key="1">
    <source>
        <dbReference type="ARBA" id="ARBA00022448"/>
    </source>
</evidence>
<dbReference type="AlphaFoldDB" id="A0A7J3Z812"/>
<gene>
    <name evidence="3" type="ORF">ENM66_05660</name>
</gene>
<dbReference type="EMBL" id="DRYQ01000086">
    <property type="protein sequence ID" value="HHQ50817.1"/>
    <property type="molecule type" value="Genomic_DNA"/>
</dbReference>
<dbReference type="InterPro" id="IPR003439">
    <property type="entry name" value="ABC_transporter-like_ATP-bd"/>
</dbReference>
<name>A0A7J3Z812_9CREN</name>
<evidence type="ECO:0000259" key="2">
    <source>
        <dbReference type="Pfam" id="PF00005"/>
    </source>
</evidence>
<keyword evidence="3" id="KW-0547">Nucleotide-binding</keyword>
<sequence length="81" mass="8678">MCCELKVVDVIAGYGSIPIIGPVTFSIKLGDVAVVFGPNGIGKSTFMKTLATLLKPLKGEILFNSSSVEKHRSSIFIFQSM</sequence>
<dbReference type="InterPro" id="IPR027417">
    <property type="entry name" value="P-loop_NTPase"/>
</dbReference>
<dbReference type="PANTHER" id="PTHR42734:SF19">
    <property type="entry name" value="IRON COMPOUNDS ABC TRANSPORTER, ATP-BINDING PROTEIN"/>
    <property type="match status" value="1"/>
</dbReference>
<dbReference type="Gene3D" id="3.40.50.300">
    <property type="entry name" value="P-loop containing nucleotide triphosphate hydrolases"/>
    <property type="match status" value="1"/>
</dbReference>
<dbReference type="PANTHER" id="PTHR42734">
    <property type="entry name" value="METAL TRANSPORT SYSTEM ATP-BINDING PROTEIN TM_0124-RELATED"/>
    <property type="match status" value="1"/>
</dbReference>
<keyword evidence="1" id="KW-0813">Transport</keyword>
<keyword evidence="3" id="KW-0067">ATP-binding</keyword>
<protein>
    <submittedName>
        <fullName evidence="3">ATP-binding cassette domain-containing protein</fullName>
    </submittedName>
</protein>
<feature type="domain" description="ABC transporter" evidence="2">
    <location>
        <begin position="22"/>
        <end position="71"/>
    </location>
</feature>
<dbReference type="GO" id="GO:0005524">
    <property type="term" value="F:ATP binding"/>
    <property type="evidence" value="ECO:0007669"/>
    <property type="project" value="UniProtKB-KW"/>
</dbReference>
<evidence type="ECO:0000313" key="3">
    <source>
        <dbReference type="EMBL" id="HHQ50817.1"/>
    </source>
</evidence>
<dbReference type="SUPFAM" id="SSF52540">
    <property type="entry name" value="P-loop containing nucleoside triphosphate hydrolases"/>
    <property type="match status" value="1"/>
</dbReference>
<reference evidence="3" key="1">
    <citation type="journal article" date="2020" name="mSystems">
        <title>Genome- and Community-Level Interaction Insights into Carbon Utilization and Element Cycling Functions of Hydrothermarchaeota in Hydrothermal Sediment.</title>
        <authorList>
            <person name="Zhou Z."/>
            <person name="Liu Y."/>
            <person name="Xu W."/>
            <person name="Pan J."/>
            <person name="Luo Z.H."/>
            <person name="Li M."/>
        </authorList>
    </citation>
    <scope>NUCLEOTIDE SEQUENCE [LARGE SCALE GENOMIC DNA]</scope>
    <source>
        <strain evidence="3">SpSt-1105</strain>
    </source>
</reference>
<dbReference type="Pfam" id="PF00005">
    <property type="entry name" value="ABC_tran"/>
    <property type="match status" value="1"/>
</dbReference>
<proteinExistence type="predicted"/>
<comment type="caution">
    <text evidence="3">The sequence shown here is derived from an EMBL/GenBank/DDBJ whole genome shotgun (WGS) entry which is preliminary data.</text>
</comment>
<accession>A0A7J3Z812</accession>
<dbReference type="GO" id="GO:0016887">
    <property type="term" value="F:ATP hydrolysis activity"/>
    <property type="evidence" value="ECO:0007669"/>
    <property type="project" value="InterPro"/>
</dbReference>
<organism evidence="3">
    <name type="scientific">Ignisphaera aggregans</name>
    <dbReference type="NCBI Taxonomy" id="334771"/>
    <lineage>
        <taxon>Archaea</taxon>
        <taxon>Thermoproteota</taxon>
        <taxon>Thermoprotei</taxon>
        <taxon>Desulfurococcales</taxon>
        <taxon>Desulfurococcaceae</taxon>
        <taxon>Ignisphaera</taxon>
    </lineage>
</organism>